<evidence type="ECO:0000313" key="2">
    <source>
        <dbReference type="Proteomes" id="UP000789570"/>
    </source>
</evidence>
<sequence>NIDHYATFRNVYEFEITEEYRPTYMQSQANAEPISKSILVISKIWGYINCEDCGKRRCMYSEKSLTHEE</sequence>
<dbReference type="AlphaFoldDB" id="A0A9N9F5Q3"/>
<feature type="non-terminal residue" evidence="1">
    <location>
        <position position="1"/>
    </location>
</feature>
<dbReference type="Proteomes" id="UP000789570">
    <property type="component" value="Unassembled WGS sequence"/>
</dbReference>
<reference evidence="1" key="1">
    <citation type="submission" date="2021-06" db="EMBL/GenBank/DDBJ databases">
        <authorList>
            <person name="Kallberg Y."/>
            <person name="Tangrot J."/>
            <person name="Rosling A."/>
        </authorList>
    </citation>
    <scope>NUCLEOTIDE SEQUENCE</scope>
    <source>
        <strain evidence="1">UK204</strain>
    </source>
</reference>
<name>A0A9N9F5Q3_9GLOM</name>
<organism evidence="1 2">
    <name type="scientific">Funneliformis caledonium</name>
    <dbReference type="NCBI Taxonomy" id="1117310"/>
    <lineage>
        <taxon>Eukaryota</taxon>
        <taxon>Fungi</taxon>
        <taxon>Fungi incertae sedis</taxon>
        <taxon>Mucoromycota</taxon>
        <taxon>Glomeromycotina</taxon>
        <taxon>Glomeromycetes</taxon>
        <taxon>Glomerales</taxon>
        <taxon>Glomeraceae</taxon>
        <taxon>Funneliformis</taxon>
    </lineage>
</organism>
<comment type="caution">
    <text evidence="1">The sequence shown here is derived from an EMBL/GenBank/DDBJ whole genome shotgun (WGS) entry which is preliminary data.</text>
</comment>
<dbReference type="EMBL" id="CAJVPQ010000803">
    <property type="protein sequence ID" value="CAG8511502.1"/>
    <property type="molecule type" value="Genomic_DNA"/>
</dbReference>
<keyword evidence="2" id="KW-1185">Reference proteome</keyword>
<proteinExistence type="predicted"/>
<accession>A0A9N9F5Q3</accession>
<gene>
    <name evidence="1" type="ORF">FCALED_LOCUS4223</name>
</gene>
<evidence type="ECO:0000313" key="1">
    <source>
        <dbReference type="EMBL" id="CAG8511502.1"/>
    </source>
</evidence>
<protein>
    <submittedName>
        <fullName evidence="1">117_t:CDS:1</fullName>
    </submittedName>
</protein>
<dbReference type="OrthoDB" id="2437435at2759"/>